<evidence type="ECO:0000313" key="2">
    <source>
        <dbReference type="Proteomes" id="UP000887563"/>
    </source>
</evidence>
<dbReference type="WBParaSite" id="Minc3s10738g44322">
    <property type="protein sequence ID" value="Minc3s10738g44322"/>
    <property type="gene ID" value="Minc3s10738g44322"/>
</dbReference>
<keyword evidence="1" id="KW-0812">Transmembrane</keyword>
<keyword evidence="2" id="KW-1185">Reference proteome</keyword>
<dbReference type="Proteomes" id="UP000887563">
    <property type="component" value="Unplaced"/>
</dbReference>
<keyword evidence="1" id="KW-0472">Membrane</keyword>
<protein>
    <submittedName>
        <fullName evidence="3">Uncharacterized protein</fullName>
    </submittedName>
</protein>
<reference evidence="3" key="1">
    <citation type="submission" date="2022-11" db="UniProtKB">
        <authorList>
            <consortium name="WormBaseParasite"/>
        </authorList>
    </citation>
    <scope>IDENTIFICATION</scope>
</reference>
<accession>A0A914P2I4</accession>
<feature type="transmembrane region" description="Helical" evidence="1">
    <location>
        <begin position="26"/>
        <end position="54"/>
    </location>
</feature>
<dbReference type="AlphaFoldDB" id="A0A914P2I4"/>
<evidence type="ECO:0000256" key="1">
    <source>
        <dbReference type="SAM" id="Phobius"/>
    </source>
</evidence>
<sequence length="123" mass="14311">MPDRKDSAVVGEKRIEQELVEQERPFYISALAAFMKVFFIFYDALVFVPFKIFADPEKKVERSRELKARPVDENDPGSPWRHVDTIDGPLYSELFEGCNTLGKIWDEAAKLVFFDFFRGLVGW</sequence>
<keyword evidence="1" id="KW-1133">Transmembrane helix</keyword>
<name>A0A914P2I4_MELIC</name>
<proteinExistence type="predicted"/>
<evidence type="ECO:0000313" key="3">
    <source>
        <dbReference type="WBParaSite" id="Minc3s10738g44322"/>
    </source>
</evidence>
<organism evidence="2 3">
    <name type="scientific">Meloidogyne incognita</name>
    <name type="common">Southern root-knot nematode worm</name>
    <name type="synonym">Oxyuris incognita</name>
    <dbReference type="NCBI Taxonomy" id="6306"/>
    <lineage>
        <taxon>Eukaryota</taxon>
        <taxon>Metazoa</taxon>
        <taxon>Ecdysozoa</taxon>
        <taxon>Nematoda</taxon>
        <taxon>Chromadorea</taxon>
        <taxon>Rhabditida</taxon>
        <taxon>Tylenchina</taxon>
        <taxon>Tylenchomorpha</taxon>
        <taxon>Tylenchoidea</taxon>
        <taxon>Meloidogynidae</taxon>
        <taxon>Meloidogyninae</taxon>
        <taxon>Meloidogyne</taxon>
        <taxon>Meloidogyne incognita group</taxon>
    </lineage>
</organism>